<feature type="signal peptide" evidence="2">
    <location>
        <begin position="1"/>
        <end position="20"/>
    </location>
</feature>
<reference evidence="5" key="2">
    <citation type="submission" date="2013-07" db="EMBL/GenBank/DDBJ databases">
        <authorList>
            <consortium name="The Broad Institute Genome Sequencing Platform"/>
            <person name="Cuomo C."/>
            <person name="Litvintseva A."/>
            <person name="Chen Y."/>
            <person name="Heitman J."/>
            <person name="Sun S."/>
            <person name="Springer D."/>
            <person name="Dromer F."/>
            <person name="Young S.K."/>
            <person name="Zeng Q."/>
            <person name="Gargeya S."/>
            <person name="Fitzgerald M."/>
            <person name="Abouelleil A."/>
            <person name="Alvarado L."/>
            <person name="Berlin A.M."/>
            <person name="Chapman S.B."/>
            <person name="Dewar J."/>
            <person name="Goldberg J."/>
            <person name="Griggs A."/>
            <person name="Gujja S."/>
            <person name="Hansen M."/>
            <person name="Howarth C."/>
            <person name="Imamovic A."/>
            <person name="Larimer J."/>
            <person name="McCowan C."/>
            <person name="Murphy C."/>
            <person name="Pearson M."/>
            <person name="Priest M."/>
            <person name="Roberts A."/>
            <person name="Saif S."/>
            <person name="Shea T."/>
            <person name="Sykes S."/>
            <person name="Wortman J."/>
            <person name="Nusbaum C."/>
            <person name="Birren B."/>
        </authorList>
    </citation>
    <scope>NUCLEOTIDE SEQUENCE</scope>
    <source>
        <strain evidence="5">CBS 10118</strain>
    </source>
</reference>
<dbReference type="STRING" id="1296100.A0A1B9G8Y3"/>
<reference evidence="5" key="4">
    <citation type="submission" date="2024-02" db="EMBL/GenBank/DDBJ databases">
        <title>Comparative genomics of Cryptococcus and Kwoniella reveals pathogenesis evolution and contrasting modes of karyotype evolution via chromosome fusion or intercentromeric recombination.</title>
        <authorList>
            <person name="Coelho M.A."/>
            <person name="David-Palma M."/>
            <person name="Shea T."/>
            <person name="Bowers K."/>
            <person name="McGinley-Smith S."/>
            <person name="Mohammad A.W."/>
            <person name="Gnirke A."/>
            <person name="Yurkov A.M."/>
            <person name="Nowrousian M."/>
            <person name="Sun S."/>
            <person name="Cuomo C.A."/>
            <person name="Heitman J."/>
        </authorList>
    </citation>
    <scope>NUCLEOTIDE SEQUENCE</scope>
    <source>
        <strain evidence="5">CBS 10118</strain>
    </source>
</reference>
<gene>
    <name evidence="4" type="ORF">I302_02305</name>
    <name evidence="5" type="ORF">I302_103603</name>
</gene>
<protein>
    <recommendedName>
        <fullName evidence="3">Ricin B lectin domain-containing protein</fullName>
    </recommendedName>
</protein>
<dbReference type="VEuPathDB" id="FungiDB:I302_02305"/>
<feature type="region of interest" description="Disordered" evidence="1">
    <location>
        <begin position="19"/>
        <end position="106"/>
    </location>
</feature>
<evidence type="ECO:0000313" key="5">
    <source>
        <dbReference type="EMBL" id="WVW81608.1"/>
    </source>
</evidence>
<accession>A0A1B9G8Y3</accession>
<dbReference type="OrthoDB" id="6770063at2759"/>
<name>A0A1B9G8Y3_9TREE</name>
<reference evidence="4" key="1">
    <citation type="submission" date="2013-07" db="EMBL/GenBank/DDBJ databases">
        <title>The Genome Sequence of Cryptococcus bestiolae CBS10118.</title>
        <authorList>
            <consortium name="The Broad Institute Genome Sequencing Platform"/>
            <person name="Cuomo C."/>
            <person name="Litvintseva A."/>
            <person name="Chen Y."/>
            <person name="Heitman J."/>
            <person name="Sun S."/>
            <person name="Springer D."/>
            <person name="Dromer F."/>
            <person name="Young S.K."/>
            <person name="Zeng Q."/>
            <person name="Gargeya S."/>
            <person name="Fitzgerald M."/>
            <person name="Abouelleil A."/>
            <person name="Alvarado L."/>
            <person name="Berlin A.M."/>
            <person name="Chapman S.B."/>
            <person name="Dewar J."/>
            <person name="Goldberg J."/>
            <person name="Griggs A."/>
            <person name="Gujja S."/>
            <person name="Hansen M."/>
            <person name="Howarth C."/>
            <person name="Imamovic A."/>
            <person name="Larimer J."/>
            <person name="McCowan C."/>
            <person name="Murphy C."/>
            <person name="Pearson M."/>
            <person name="Priest M."/>
            <person name="Roberts A."/>
            <person name="Saif S."/>
            <person name="Shea T."/>
            <person name="Sykes S."/>
            <person name="Wortman J."/>
            <person name="Nusbaum C."/>
            <person name="Birren B."/>
        </authorList>
    </citation>
    <scope>NUCLEOTIDE SEQUENCE [LARGE SCALE GENOMIC DNA]</scope>
    <source>
        <strain evidence="4">CBS 10118</strain>
    </source>
</reference>
<feature type="compositionally biased region" description="Low complexity" evidence="1">
    <location>
        <begin position="36"/>
        <end position="49"/>
    </location>
</feature>
<keyword evidence="2" id="KW-0732">Signal</keyword>
<reference evidence="4" key="3">
    <citation type="submission" date="2014-01" db="EMBL/GenBank/DDBJ databases">
        <title>Evolution of pathogenesis and genome organization in the Tremellales.</title>
        <authorList>
            <person name="Cuomo C."/>
            <person name="Litvintseva A."/>
            <person name="Heitman J."/>
            <person name="Chen Y."/>
            <person name="Sun S."/>
            <person name="Springer D."/>
            <person name="Dromer F."/>
            <person name="Young S."/>
            <person name="Zeng Q."/>
            <person name="Chapman S."/>
            <person name="Gujja S."/>
            <person name="Saif S."/>
            <person name="Birren B."/>
        </authorList>
    </citation>
    <scope>NUCLEOTIDE SEQUENCE</scope>
    <source>
        <strain evidence="4">CBS 10118</strain>
    </source>
</reference>
<dbReference type="EMBL" id="CP144542">
    <property type="protein sequence ID" value="WVW81608.1"/>
    <property type="molecule type" value="Genomic_DNA"/>
</dbReference>
<feature type="compositionally biased region" description="Low complexity" evidence="1">
    <location>
        <begin position="63"/>
        <end position="102"/>
    </location>
</feature>
<dbReference type="EMBL" id="KI894019">
    <property type="protein sequence ID" value="OCF27463.1"/>
    <property type="molecule type" value="Genomic_DNA"/>
</dbReference>
<dbReference type="KEGG" id="kbi:30206704"/>
<evidence type="ECO:0000256" key="2">
    <source>
        <dbReference type="SAM" id="SignalP"/>
    </source>
</evidence>
<proteinExistence type="predicted"/>
<dbReference type="Gene3D" id="2.80.10.50">
    <property type="match status" value="1"/>
</dbReference>
<evidence type="ECO:0000313" key="6">
    <source>
        <dbReference type="Proteomes" id="UP000092730"/>
    </source>
</evidence>
<feature type="chain" id="PRO_5042334901" description="Ricin B lectin domain-containing protein" evidence="2">
    <location>
        <begin position="21"/>
        <end position="401"/>
    </location>
</feature>
<dbReference type="RefSeq" id="XP_019048533.1">
    <property type="nucleotide sequence ID" value="XM_019188971.1"/>
</dbReference>
<dbReference type="AlphaFoldDB" id="A0A1B9G8Y3"/>
<evidence type="ECO:0000259" key="3">
    <source>
        <dbReference type="Pfam" id="PF00652"/>
    </source>
</evidence>
<dbReference type="GeneID" id="30206704"/>
<dbReference type="PROSITE" id="PS50231">
    <property type="entry name" value="RICIN_B_LECTIN"/>
    <property type="match status" value="1"/>
</dbReference>
<organism evidence="4">
    <name type="scientific">Kwoniella bestiolae CBS 10118</name>
    <dbReference type="NCBI Taxonomy" id="1296100"/>
    <lineage>
        <taxon>Eukaryota</taxon>
        <taxon>Fungi</taxon>
        <taxon>Dikarya</taxon>
        <taxon>Basidiomycota</taxon>
        <taxon>Agaricomycotina</taxon>
        <taxon>Tremellomycetes</taxon>
        <taxon>Tremellales</taxon>
        <taxon>Cryptococcaceae</taxon>
        <taxon>Kwoniella</taxon>
    </lineage>
</organism>
<feature type="compositionally biased region" description="Polar residues" evidence="1">
    <location>
        <begin position="23"/>
        <end position="35"/>
    </location>
</feature>
<dbReference type="Pfam" id="PF00652">
    <property type="entry name" value="Ricin_B_lectin"/>
    <property type="match status" value="1"/>
</dbReference>
<feature type="region of interest" description="Disordered" evidence="1">
    <location>
        <begin position="358"/>
        <end position="401"/>
    </location>
</feature>
<evidence type="ECO:0000313" key="4">
    <source>
        <dbReference type="EMBL" id="OCF27463.1"/>
    </source>
</evidence>
<dbReference type="Proteomes" id="UP000092730">
    <property type="component" value="Chromosome 2"/>
</dbReference>
<sequence>MFYLNSLLPLLVLSASSGLANPLPQSQSQSTTDTLASSTAESPASSTASGYPTSIAAESLTQSTDTSSSSAASSASGSDSGSSVVAVQTGTETSSAASGSQSPADIYSHDTLEGVQLKSDSWKDKCLSPDPREELRAGMPVDLYPCVNVTDPTYNARAWNVVPGAGALVVTGSDFALDAGGVDAGVNSSLVLKKSENCSPLQSWYATNDMRIAITGSGICLTDDRDLDGTGPDTDLGVVLYNCTDQNTDQMFLTINATDQTHVPIRPVRSDYTPGVDLPSTSPNALAAVQTDSNTNVTGTASTASAVYATDSATSATAYPSSAVSVSSVVAVDTDSDTATGTTSQYTSVFISVPTGSATGSATDSATNSATGSATDSATDSATSTQSSISTSESGSESGST</sequence>
<dbReference type="SUPFAM" id="SSF50370">
    <property type="entry name" value="Ricin B-like lectins"/>
    <property type="match status" value="1"/>
</dbReference>
<dbReference type="InterPro" id="IPR035992">
    <property type="entry name" value="Ricin_B-like_lectins"/>
</dbReference>
<feature type="domain" description="Ricin B lectin" evidence="3">
    <location>
        <begin position="117"/>
        <end position="252"/>
    </location>
</feature>
<evidence type="ECO:0000256" key="1">
    <source>
        <dbReference type="SAM" id="MobiDB-lite"/>
    </source>
</evidence>
<dbReference type="InterPro" id="IPR000772">
    <property type="entry name" value="Ricin_B_lectin"/>
</dbReference>
<keyword evidence="6" id="KW-1185">Reference proteome</keyword>